<sequence length="76" mass="8316">MDIHFTCTYTPHQCCNKIKGCRSIGMCSARPMLMQSSMLQNQVSISSPCLGFSAWLFLLEEQGTETPAVPLGSAMV</sequence>
<evidence type="ECO:0000313" key="2">
    <source>
        <dbReference type="Proteomes" id="UP000190648"/>
    </source>
</evidence>
<dbReference type="AlphaFoldDB" id="A0A1V4K344"/>
<comment type="caution">
    <text evidence="1">The sequence shown here is derived from an EMBL/GenBank/DDBJ whole genome shotgun (WGS) entry which is preliminary data.</text>
</comment>
<name>A0A1V4K344_PATFA</name>
<evidence type="ECO:0000313" key="1">
    <source>
        <dbReference type="EMBL" id="OPJ78814.1"/>
    </source>
</evidence>
<keyword evidence="2" id="KW-1185">Reference proteome</keyword>
<accession>A0A1V4K344</accession>
<reference evidence="1 2" key="1">
    <citation type="submission" date="2016-02" db="EMBL/GenBank/DDBJ databases">
        <title>Band-tailed pigeon sequencing and assembly.</title>
        <authorList>
            <person name="Soares A.E."/>
            <person name="Novak B.J."/>
            <person name="Rice E.S."/>
            <person name="O'Connell B."/>
            <person name="Chang D."/>
            <person name="Weber S."/>
            <person name="Shapiro B."/>
        </authorList>
    </citation>
    <scope>NUCLEOTIDE SEQUENCE [LARGE SCALE GENOMIC DNA]</scope>
    <source>
        <strain evidence="1">BTP2013</strain>
        <tissue evidence="1">Blood</tissue>
    </source>
</reference>
<organism evidence="1 2">
    <name type="scientific">Patagioenas fasciata monilis</name>
    <dbReference type="NCBI Taxonomy" id="372326"/>
    <lineage>
        <taxon>Eukaryota</taxon>
        <taxon>Metazoa</taxon>
        <taxon>Chordata</taxon>
        <taxon>Craniata</taxon>
        <taxon>Vertebrata</taxon>
        <taxon>Euteleostomi</taxon>
        <taxon>Archelosauria</taxon>
        <taxon>Archosauria</taxon>
        <taxon>Dinosauria</taxon>
        <taxon>Saurischia</taxon>
        <taxon>Theropoda</taxon>
        <taxon>Coelurosauria</taxon>
        <taxon>Aves</taxon>
        <taxon>Neognathae</taxon>
        <taxon>Neoaves</taxon>
        <taxon>Columbimorphae</taxon>
        <taxon>Columbiformes</taxon>
        <taxon>Columbidae</taxon>
        <taxon>Patagioenas</taxon>
    </lineage>
</organism>
<dbReference type="EMBL" id="LSYS01005069">
    <property type="protein sequence ID" value="OPJ78814.1"/>
    <property type="molecule type" value="Genomic_DNA"/>
</dbReference>
<gene>
    <name evidence="1" type="ORF">AV530_018944</name>
</gene>
<protein>
    <submittedName>
        <fullName evidence="1">Uncharacterized protein</fullName>
    </submittedName>
</protein>
<dbReference type="Proteomes" id="UP000190648">
    <property type="component" value="Unassembled WGS sequence"/>
</dbReference>
<proteinExistence type="predicted"/>